<dbReference type="InterPro" id="IPR050509">
    <property type="entry name" value="CoA-transferase_III"/>
</dbReference>
<proteinExistence type="predicted"/>
<keyword evidence="4" id="KW-1185">Reference proteome</keyword>
<evidence type="ECO:0000256" key="2">
    <source>
        <dbReference type="SAM" id="MobiDB-lite"/>
    </source>
</evidence>
<dbReference type="AlphaFoldDB" id="A0A1H5SYW1"/>
<keyword evidence="1 3" id="KW-0808">Transferase</keyword>
<name>A0A1H5SYW1_9ACTN</name>
<sequence>MGIVGAVPIDERAGRPADPVADWACSGVVALTGRADGPPLVPPGRAATVADGLAARFAAITGVRVDGARLLSERAAFTGHGRRGPVSAGGACRLLPTADGWAAVSCARPDDPALLGALVCAQVDEDPWPAVNAWLRGHTGAELAERAALLGVAAGPVRPRDVPPALPEPPATRSPDGLLVVDFSALWAGPLCAHLLGLAGARVVKVETPWRPDGARRGNAGFYRLLHAGHRSVALDPHTAGGRRAMAALVAAADVVIEASRPRALAGFGLDAEAAAAAGTVWVSITAHGRGDDRVGFGDDVAAASGLVARDAGGVPLFCGDAIADPLTGLAAAVLATSAPTGGTGTLWDVSMSDVVAATLDPDGGAPPASPAARPDGDGWVVDTSSGPVPVALPERRHVPGRVPDLGEHTTEVLDELGIPLP</sequence>
<evidence type="ECO:0000313" key="4">
    <source>
        <dbReference type="Proteomes" id="UP000236723"/>
    </source>
</evidence>
<feature type="region of interest" description="Disordered" evidence="2">
    <location>
        <begin position="361"/>
        <end position="406"/>
    </location>
</feature>
<dbReference type="InterPro" id="IPR023606">
    <property type="entry name" value="CoA-Trfase_III_dom_1_sf"/>
</dbReference>
<dbReference type="Gene3D" id="3.40.50.10540">
    <property type="entry name" value="Crotonobetainyl-coa:carnitine coa-transferase, domain 1"/>
    <property type="match status" value="1"/>
</dbReference>
<dbReference type="InterPro" id="IPR003673">
    <property type="entry name" value="CoA-Trfase_fam_III"/>
</dbReference>
<dbReference type="Pfam" id="PF02515">
    <property type="entry name" value="CoA_transf_3"/>
    <property type="match status" value="1"/>
</dbReference>
<evidence type="ECO:0000313" key="3">
    <source>
        <dbReference type="EMBL" id="SEF55802.1"/>
    </source>
</evidence>
<dbReference type="PANTHER" id="PTHR48228">
    <property type="entry name" value="SUCCINYL-COA--D-CITRAMALATE COA-TRANSFERASE"/>
    <property type="match status" value="1"/>
</dbReference>
<organism evidence="3 4">
    <name type="scientific">Thermomonospora echinospora</name>
    <dbReference type="NCBI Taxonomy" id="1992"/>
    <lineage>
        <taxon>Bacteria</taxon>
        <taxon>Bacillati</taxon>
        <taxon>Actinomycetota</taxon>
        <taxon>Actinomycetes</taxon>
        <taxon>Streptosporangiales</taxon>
        <taxon>Thermomonosporaceae</taxon>
        <taxon>Thermomonospora</taxon>
    </lineage>
</organism>
<feature type="compositionally biased region" description="Low complexity" evidence="2">
    <location>
        <begin position="361"/>
        <end position="374"/>
    </location>
</feature>
<accession>A0A1H5SYW1</accession>
<dbReference type="EMBL" id="FNVO01000001">
    <property type="protein sequence ID" value="SEF55802.1"/>
    <property type="molecule type" value="Genomic_DNA"/>
</dbReference>
<dbReference type="PANTHER" id="PTHR48228:SF6">
    <property type="entry name" value="L-CARNITINE COA-TRANSFERASE"/>
    <property type="match status" value="1"/>
</dbReference>
<reference evidence="4" key="1">
    <citation type="submission" date="2016-10" db="EMBL/GenBank/DDBJ databases">
        <authorList>
            <person name="Varghese N."/>
            <person name="Submissions S."/>
        </authorList>
    </citation>
    <scope>NUCLEOTIDE SEQUENCE [LARGE SCALE GENOMIC DNA]</scope>
    <source>
        <strain evidence="4">DSM 43163</strain>
    </source>
</reference>
<gene>
    <name evidence="3" type="ORF">SAMN04489712_101419</name>
</gene>
<dbReference type="GO" id="GO:0016740">
    <property type="term" value="F:transferase activity"/>
    <property type="evidence" value="ECO:0007669"/>
    <property type="project" value="UniProtKB-KW"/>
</dbReference>
<evidence type="ECO:0000256" key="1">
    <source>
        <dbReference type="ARBA" id="ARBA00022679"/>
    </source>
</evidence>
<dbReference type="Proteomes" id="UP000236723">
    <property type="component" value="Unassembled WGS sequence"/>
</dbReference>
<protein>
    <submittedName>
        <fullName evidence="3">CoA-transferase family III</fullName>
    </submittedName>
</protein>
<dbReference type="SUPFAM" id="SSF89796">
    <property type="entry name" value="CoA-transferase family III (CaiB/BaiF)"/>
    <property type="match status" value="2"/>
</dbReference>